<protein>
    <submittedName>
        <fullName evidence="3 4">Glycosyltransferase</fullName>
    </submittedName>
</protein>
<dbReference type="CDD" id="cd03784">
    <property type="entry name" value="GT1_Gtf-like"/>
    <property type="match status" value="1"/>
</dbReference>
<dbReference type="GO" id="GO:0008194">
    <property type="term" value="F:UDP-glycosyltransferase activity"/>
    <property type="evidence" value="ECO:0007669"/>
    <property type="project" value="InterPro"/>
</dbReference>
<dbReference type="Pfam" id="PF06722">
    <property type="entry name" value="EryCIII-like_C"/>
    <property type="match status" value="1"/>
</dbReference>
<dbReference type="InterPro" id="IPR002213">
    <property type="entry name" value="UDP_glucos_trans"/>
</dbReference>
<dbReference type="PANTHER" id="PTHR48050:SF13">
    <property type="entry name" value="STEROL 3-BETA-GLUCOSYLTRANSFERASE UGT80A2"/>
    <property type="match status" value="1"/>
</dbReference>
<dbReference type="AlphaFoldDB" id="A0AAE6Z0F7"/>
<dbReference type="RefSeq" id="WP_168362965.1">
    <property type="nucleotide sequence ID" value="NZ_CP033622.1"/>
</dbReference>
<dbReference type="PANTHER" id="PTHR48050">
    <property type="entry name" value="STEROL 3-BETA-GLUCOSYLTRANSFERASE"/>
    <property type="match status" value="1"/>
</dbReference>
<proteinExistence type="predicted"/>
<evidence type="ECO:0000259" key="2">
    <source>
        <dbReference type="Pfam" id="PF06722"/>
    </source>
</evidence>
<dbReference type="Proteomes" id="UP000500801">
    <property type="component" value="Chromosome"/>
</dbReference>
<dbReference type="EMBL" id="CP040817">
    <property type="protein sequence ID" value="QYM91623.1"/>
    <property type="molecule type" value="Genomic_DNA"/>
</dbReference>
<dbReference type="InterPro" id="IPR050426">
    <property type="entry name" value="Glycosyltransferase_28"/>
</dbReference>
<keyword evidence="6" id="KW-1185">Reference proteome</keyword>
<dbReference type="Proteomes" id="UP000824976">
    <property type="component" value="Chromosome"/>
</dbReference>
<accession>A0AAE6Z0F7</accession>
<gene>
    <name evidence="3" type="ORF">DWG24_13925</name>
    <name evidence="4" type="ORF">FGI21_06930</name>
</gene>
<dbReference type="EMBL" id="CP033622">
    <property type="protein sequence ID" value="QIZ51769.1"/>
    <property type="molecule type" value="Genomic_DNA"/>
</dbReference>
<reference evidence="3 5" key="1">
    <citation type="submission" date="2018-11" db="EMBL/GenBank/DDBJ databases">
        <title>Complete genome sequence of Dickeya zeae strain CE1 infecting Canna edulis Ker-Gawl. in China.</title>
        <authorList>
            <person name="Zhang J."/>
            <person name="Lin B."/>
            <person name="Shen H."/>
            <person name="Jiang S."/>
            <person name="Pu X."/>
            <person name="Sun D."/>
        </authorList>
    </citation>
    <scope>NUCLEOTIDE SEQUENCE [LARGE SCALE GENOMIC DNA]</scope>
    <source>
        <strain evidence="3 5">CE1</strain>
    </source>
</reference>
<dbReference type="FunFam" id="3.40.50.2000:FF:000009">
    <property type="entry name" value="Sterol 3-beta-glucosyltransferase UGT80A2"/>
    <property type="match status" value="1"/>
</dbReference>
<evidence type="ECO:0000313" key="5">
    <source>
        <dbReference type="Proteomes" id="UP000500801"/>
    </source>
</evidence>
<feature type="domain" description="Glycosyltransferase family 28 N-terminal" evidence="1">
    <location>
        <begin position="5"/>
        <end position="137"/>
    </location>
</feature>
<dbReference type="GO" id="GO:0033072">
    <property type="term" value="P:vancomycin biosynthetic process"/>
    <property type="evidence" value="ECO:0007669"/>
    <property type="project" value="UniProtKB-ARBA"/>
</dbReference>
<organism evidence="3 5">
    <name type="scientific">Dickeya zeae</name>
    <dbReference type="NCBI Taxonomy" id="204042"/>
    <lineage>
        <taxon>Bacteria</taxon>
        <taxon>Pseudomonadati</taxon>
        <taxon>Pseudomonadota</taxon>
        <taxon>Gammaproteobacteria</taxon>
        <taxon>Enterobacterales</taxon>
        <taxon>Pectobacteriaceae</taxon>
        <taxon>Dickeya</taxon>
    </lineage>
</organism>
<dbReference type="GO" id="GO:0016758">
    <property type="term" value="F:hexosyltransferase activity"/>
    <property type="evidence" value="ECO:0007669"/>
    <property type="project" value="InterPro"/>
</dbReference>
<sequence>MKISIFTAGSMGDIRPFIVLGKALQQMGHECSIMSGERNEQIVTDEGLGYHTWSLDLPEARKIEQELMDGESSYKNAKKMSGVVDQLMSLWVEQAIKAASHSRLIIAANQAVPLAISIGEKLDIPVVTVYFAPLTPSRSIPPFFLKKIIRLPGPINLAVWKLLRIIMWRFVAKSFSACRTRLGLPTWSWFGPWSDKSNRTRKIIYAFSPHVVPRPPEWPEDIVKITGSWFGDIQSMQSISPTLEQFIAEGAPPVYIGFGSMNSTDPEGLTKKIINVIKRLGVRAVIMSGGGAIKTDVIVAANLPGVICVEHVSHEWLFPRVRTVFHHGGSGTVAAALKAGTPQVIMPFIYDQFYWAWRLEALGSSGGSLDLKRSGEDDIAQALNRSFSSAVRERAKALGQQIRQERGVENTISELQCWGLL</sequence>
<name>A0AAE6Z0F7_9GAMM</name>
<dbReference type="InterPro" id="IPR004276">
    <property type="entry name" value="GlycoTrans_28_N"/>
</dbReference>
<feature type="domain" description="Erythromycin biosynthesis protein CIII-like C-terminal" evidence="2">
    <location>
        <begin position="301"/>
        <end position="396"/>
    </location>
</feature>
<dbReference type="GO" id="GO:0005975">
    <property type="term" value="P:carbohydrate metabolic process"/>
    <property type="evidence" value="ECO:0007669"/>
    <property type="project" value="InterPro"/>
</dbReference>
<evidence type="ECO:0000259" key="1">
    <source>
        <dbReference type="Pfam" id="PF03033"/>
    </source>
</evidence>
<evidence type="ECO:0000313" key="3">
    <source>
        <dbReference type="EMBL" id="QIZ51769.1"/>
    </source>
</evidence>
<reference evidence="4 6" key="2">
    <citation type="submission" date="2019-06" db="EMBL/GenBank/DDBJ databases">
        <title>Complete genome of Dickeya zeae PL65.</title>
        <authorList>
            <person name="Boluk G."/>
            <person name="Arif M."/>
        </authorList>
    </citation>
    <scope>NUCLEOTIDE SEQUENCE [LARGE SCALE GENOMIC DNA]</scope>
    <source>
        <strain evidence="4 6">PL65</strain>
    </source>
</reference>
<dbReference type="Gene3D" id="3.40.50.2000">
    <property type="entry name" value="Glycogen Phosphorylase B"/>
    <property type="match status" value="2"/>
</dbReference>
<dbReference type="SUPFAM" id="SSF53756">
    <property type="entry name" value="UDP-Glycosyltransferase/glycogen phosphorylase"/>
    <property type="match status" value="1"/>
</dbReference>
<dbReference type="Pfam" id="PF03033">
    <property type="entry name" value="Glyco_transf_28"/>
    <property type="match status" value="1"/>
</dbReference>
<evidence type="ECO:0000313" key="6">
    <source>
        <dbReference type="Proteomes" id="UP000824976"/>
    </source>
</evidence>
<evidence type="ECO:0000313" key="4">
    <source>
        <dbReference type="EMBL" id="QYM91623.1"/>
    </source>
</evidence>
<dbReference type="InterPro" id="IPR010610">
    <property type="entry name" value="EryCIII-like_C"/>
</dbReference>